<dbReference type="SUPFAM" id="SSF56037">
    <property type="entry name" value="PheT/TilS domain"/>
    <property type="match status" value="1"/>
</dbReference>
<feature type="domain" description="B5" evidence="18">
    <location>
        <begin position="412"/>
        <end position="486"/>
    </location>
</feature>
<keyword evidence="7 15" id="KW-0479">Metal-binding</keyword>
<dbReference type="EMBL" id="CP002077">
    <property type="protein sequence ID" value="ADK87061.1"/>
    <property type="molecule type" value="Genomic_DNA"/>
</dbReference>
<dbReference type="SUPFAM" id="SSF46955">
    <property type="entry name" value="Putative DNA-binding domain"/>
    <property type="match status" value="1"/>
</dbReference>
<dbReference type="InterPro" id="IPR041616">
    <property type="entry name" value="PheRS_beta_core"/>
</dbReference>
<dbReference type="GO" id="GO:0000287">
    <property type="term" value="F:magnesium ion binding"/>
    <property type="evidence" value="ECO:0007669"/>
    <property type="project" value="UniProtKB-UniRule"/>
</dbReference>
<feature type="binding site" evidence="15">
    <location>
        <position position="473"/>
    </location>
    <ligand>
        <name>Mg(2+)</name>
        <dbReference type="ChEBI" id="CHEBI:18420"/>
        <note>shared with alpha subunit</note>
    </ligand>
</feature>
<dbReference type="EC" id="6.1.1.20" evidence="15"/>
<dbReference type="PROSITE" id="PS51483">
    <property type="entry name" value="B5"/>
    <property type="match status" value="1"/>
</dbReference>
<organism evidence="19 20">
    <name type="scientific">Mycoplasmoides pneumoniae (strain ATCC 15531 / DSM 23978 / CIP 103766 / NBRC 14401 / NCTC 10119 / FH)</name>
    <name type="common">Mycoplasma pneumoniae</name>
    <dbReference type="NCBI Taxonomy" id="722438"/>
    <lineage>
        <taxon>Bacteria</taxon>
        <taxon>Bacillati</taxon>
        <taxon>Mycoplasmatota</taxon>
        <taxon>Mycoplasmoidales</taxon>
        <taxon>Mycoplasmoidaceae</taxon>
        <taxon>Mycoplasmoides</taxon>
    </lineage>
</organism>
<feature type="binding site" evidence="15">
    <location>
        <position position="474"/>
    </location>
    <ligand>
        <name>Mg(2+)</name>
        <dbReference type="ChEBI" id="CHEBI:18420"/>
        <note>shared with alpha subunit</note>
    </ligand>
</feature>
<dbReference type="GO" id="GO:0000049">
    <property type="term" value="F:tRNA binding"/>
    <property type="evidence" value="ECO:0007669"/>
    <property type="project" value="UniProtKB-UniRule"/>
</dbReference>
<evidence type="ECO:0000256" key="9">
    <source>
        <dbReference type="ARBA" id="ARBA00022840"/>
    </source>
</evidence>
<dbReference type="Pfam" id="PF17759">
    <property type="entry name" value="tRNA_synthFbeta"/>
    <property type="match status" value="1"/>
</dbReference>
<evidence type="ECO:0000313" key="20">
    <source>
        <dbReference type="Proteomes" id="UP000007756"/>
    </source>
</evidence>
<evidence type="ECO:0000313" key="19">
    <source>
        <dbReference type="EMBL" id="ADK87061.1"/>
    </source>
</evidence>
<keyword evidence="4 15" id="KW-0963">Cytoplasm</keyword>
<comment type="catalytic activity">
    <reaction evidence="14 15">
        <text>tRNA(Phe) + L-phenylalanine + ATP = L-phenylalanyl-tRNA(Phe) + AMP + diphosphate + H(+)</text>
        <dbReference type="Rhea" id="RHEA:19413"/>
        <dbReference type="Rhea" id="RHEA-COMP:9668"/>
        <dbReference type="Rhea" id="RHEA-COMP:9699"/>
        <dbReference type="ChEBI" id="CHEBI:15378"/>
        <dbReference type="ChEBI" id="CHEBI:30616"/>
        <dbReference type="ChEBI" id="CHEBI:33019"/>
        <dbReference type="ChEBI" id="CHEBI:58095"/>
        <dbReference type="ChEBI" id="CHEBI:78442"/>
        <dbReference type="ChEBI" id="CHEBI:78531"/>
        <dbReference type="ChEBI" id="CHEBI:456215"/>
        <dbReference type="EC" id="6.1.1.20"/>
    </reaction>
</comment>
<dbReference type="GO" id="GO:0009328">
    <property type="term" value="C:phenylalanine-tRNA ligase complex"/>
    <property type="evidence" value="ECO:0007669"/>
    <property type="project" value="TreeGrafter"/>
</dbReference>
<dbReference type="CDD" id="cd00769">
    <property type="entry name" value="PheRS_beta_core"/>
    <property type="match status" value="1"/>
</dbReference>
<dbReference type="InterPro" id="IPR005147">
    <property type="entry name" value="tRNA_synthase_B5-dom"/>
</dbReference>
<evidence type="ECO:0000256" key="8">
    <source>
        <dbReference type="ARBA" id="ARBA00022741"/>
    </source>
</evidence>
<dbReference type="Gene3D" id="3.50.40.10">
    <property type="entry name" value="Phenylalanyl-trna Synthetase, Chain B, domain 3"/>
    <property type="match status" value="1"/>
</dbReference>
<feature type="binding site" evidence="15">
    <location>
        <position position="470"/>
    </location>
    <ligand>
        <name>Mg(2+)</name>
        <dbReference type="ChEBI" id="CHEBI:18420"/>
        <note>shared with alpha subunit</note>
    </ligand>
</feature>
<evidence type="ECO:0000256" key="4">
    <source>
        <dbReference type="ARBA" id="ARBA00022490"/>
    </source>
</evidence>
<feature type="binding site" evidence="15">
    <location>
        <position position="464"/>
    </location>
    <ligand>
        <name>Mg(2+)</name>
        <dbReference type="ChEBI" id="CHEBI:18420"/>
        <note>shared with alpha subunit</note>
    </ligand>
</feature>
<dbReference type="GO" id="GO:0005524">
    <property type="term" value="F:ATP binding"/>
    <property type="evidence" value="ECO:0007669"/>
    <property type="project" value="UniProtKB-UniRule"/>
</dbReference>
<dbReference type="SUPFAM" id="SSF55681">
    <property type="entry name" value="Class II aaRS and biotin synthetases"/>
    <property type="match status" value="1"/>
</dbReference>
<dbReference type="AlphaFoldDB" id="A0A0H3DMS5"/>
<dbReference type="InterPro" id="IPR005146">
    <property type="entry name" value="B3/B4_tRNA-bd"/>
</dbReference>
<dbReference type="PaxDb" id="722438-MPNE_0122"/>
<dbReference type="Gene3D" id="3.30.930.10">
    <property type="entry name" value="Bira Bifunctional Protein, Domain 2"/>
    <property type="match status" value="1"/>
</dbReference>
<dbReference type="HOGENOM" id="CLU_016891_2_0_14"/>
<dbReference type="InterPro" id="IPR033714">
    <property type="entry name" value="tRNA_bind_bactPheRS"/>
</dbReference>
<dbReference type="Proteomes" id="UP000007756">
    <property type="component" value="Chromosome"/>
</dbReference>
<dbReference type="InterPro" id="IPR020825">
    <property type="entry name" value="Phe-tRNA_synthase-like_B3/B4"/>
</dbReference>
<evidence type="ECO:0000259" key="17">
    <source>
        <dbReference type="PROSITE" id="PS50886"/>
    </source>
</evidence>
<keyword evidence="10 15" id="KW-0460">Magnesium</keyword>
<dbReference type="SMART" id="SM00874">
    <property type="entry name" value="B5"/>
    <property type="match status" value="1"/>
</dbReference>
<dbReference type="InterPro" id="IPR045864">
    <property type="entry name" value="aa-tRNA-synth_II/BPL/LPL"/>
</dbReference>
<dbReference type="PATRIC" id="fig|722438.3.peg.113"/>
<keyword evidence="12 15" id="KW-0648">Protein biosynthesis</keyword>
<evidence type="ECO:0000256" key="6">
    <source>
        <dbReference type="ARBA" id="ARBA00022598"/>
    </source>
</evidence>
<keyword evidence="9 15" id="KW-0067">ATP-binding</keyword>
<evidence type="ECO:0000256" key="16">
    <source>
        <dbReference type="PROSITE-ProRule" id="PRU00209"/>
    </source>
</evidence>
<reference evidence="19 20" key="1">
    <citation type="journal article" date="2010" name="Appl. Environ. Microbiol.">
        <title>Targeted chromosomal knockouts in Mycoplasma pneumoniae.</title>
        <authorList>
            <person name="Krishnakumar R."/>
            <person name="Assad-Garcia N."/>
            <person name="Benders G.A."/>
            <person name="Phan Q."/>
            <person name="Montague M.G."/>
            <person name="Glass J.I."/>
        </authorList>
    </citation>
    <scope>NUCLEOTIDE SEQUENCE [LARGE SCALE GENOMIC DNA]</scope>
    <source>
        <strain evidence="20">ATCC 15531 / DSM 22911 / NBRC 14401 / NCTC 10119 / FH</strain>
    </source>
</reference>
<gene>
    <name evidence="15 19" type="primary">pheT</name>
    <name evidence="19" type="ordered locus">MPNE_0122</name>
</gene>
<evidence type="ECO:0000259" key="18">
    <source>
        <dbReference type="PROSITE" id="PS51483"/>
    </source>
</evidence>
<dbReference type="CDD" id="cd02796">
    <property type="entry name" value="tRNA_bind_bactPheRS"/>
    <property type="match status" value="1"/>
</dbReference>
<name>A0A0H3DMS5_MYCPB</name>
<dbReference type="HAMAP" id="MF_00283">
    <property type="entry name" value="Phe_tRNA_synth_beta1"/>
    <property type="match status" value="1"/>
</dbReference>
<dbReference type="Gene3D" id="2.40.50.140">
    <property type="entry name" value="Nucleic acid-binding proteins"/>
    <property type="match status" value="1"/>
</dbReference>
<dbReference type="STRING" id="722438.F539_00615"/>
<sequence>MLISKKTLAVLIPEITHVSNNEICEKLQQIGIEVEAIRAFKNPDYLQLGILRAVTPHPHDNHLYVCQVQIDKNKQLNVVTGAVNIVDPNNLNKHVIVAKKGAELLNGLIIKTKNIKGIISDGMLCSYVDINPFSKHLIADGDDTHAIVLDNINRDEFGDYLSFLNLDDVVFEVTLPTNRSDLQSLIFLAKELAAVLKRPIFLEQKTTMTLREFYRFPLNLRNRAQANFFGGLFLRDVAITSSPWTTKGLLINQELRPVNCFVDQANMVTVYTGQPIHCHDADKIHGSVELKLATQLETMLALDNKEYEIKPGDLVVADEQGTIAIVGIIGSKRTMVDNTTNNIFFEVVNYNHERIKQTAQRLGVANFASRLMSKPISLQATENCLNYLQNNFLNPESIGKISKFSSTIKAPAFNRKIYLNFNQLRELIGVTKKQLNDYMIRNYLTSLGFKMENQIARAPAYRQDITVWQDISEELLKILDLNKIKEDEILSTTKLEKHEKLNAYDALQKLRTKLQTLGFHNVITYQLISPERARNFNLFGLSNLWEIKNPLSNERSVLRVGLIDSLLRVIQKNAAYKNKLGNIFEFSFVKTKDSNQLHIAALWLEKMFGSTYQKDQGVSVDIPAMKGLAQLIISNFGFNCDFEPITEGEYFTKNVGLKLVVFNEQIGYVGLIKDELLAPYDLKGRPVYGLEINLDRLLNSLNRLERSYTPISKLQDVFKDITFSFPRDESHFETFVKAIKKLQTIFKWELISVFDTEKDGVPITKYTVRYYLKNFTNTPLTLEQIKAVETQLKQQCELAKIALDL</sequence>
<evidence type="ECO:0000256" key="7">
    <source>
        <dbReference type="ARBA" id="ARBA00022723"/>
    </source>
</evidence>
<feature type="domain" description="TRNA-binding" evidence="17">
    <location>
        <begin position="40"/>
        <end position="162"/>
    </location>
</feature>
<evidence type="ECO:0000256" key="1">
    <source>
        <dbReference type="ARBA" id="ARBA00004496"/>
    </source>
</evidence>
<dbReference type="Gene3D" id="3.30.56.10">
    <property type="match status" value="2"/>
</dbReference>
<dbReference type="PANTHER" id="PTHR10947">
    <property type="entry name" value="PHENYLALANYL-TRNA SYNTHETASE BETA CHAIN AND LEUCINE-RICH REPEAT-CONTAINING PROTEIN 47"/>
    <property type="match status" value="1"/>
</dbReference>
<comment type="subunit">
    <text evidence="3 15">Tetramer of two alpha and two beta subunits.</text>
</comment>
<proteinExistence type="inferred from homology"/>
<keyword evidence="13 15" id="KW-0030">Aminoacyl-tRNA synthetase</keyword>
<dbReference type="SUPFAM" id="SSF50249">
    <property type="entry name" value="Nucleic acid-binding proteins"/>
    <property type="match status" value="1"/>
</dbReference>
<evidence type="ECO:0000256" key="2">
    <source>
        <dbReference type="ARBA" id="ARBA00008653"/>
    </source>
</evidence>
<dbReference type="InterPro" id="IPR012340">
    <property type="entry name" value="NA-bd_OB-fold"/>
</dbReference>
<keyword evidence="5 16" id="KW-0820">tRNA-binding</keyword>
<dbReference type="InterPro" id="IPR002547">
    <property type="entry name" value="tRNA-bd_dom"/>
</dbReference>
<comment type="subcellular location">
    <subcellularLocation>
        <location evidence="1 15">Cytoplasm</location>
    </subcellularLocation>
</comment>
<dbReference type="GO" id="GO:0006432">
    <property type="term" value="P:phenylalanyl-tRNA aminoacylation"/>
    <property type="evidence" value="ECO:0007669"/>
    <property type="project" value="UniProtKB-UniRule"/>
</dbReference>
<keyword evidence="6 15" id="KW-0436">Ligase</keyword>
<comment type="cofactor">
    <cofactor evidence="15">
        <name>Mg(2+)</name>
        <dbReference type="ChEBI" id="CHEBI:18420"/>
    </cofactor>
    <text evidence="15">Binds 2 magnesium ions per tetramer.</text>
</comment>
<evidence type="ECO:0000256" key="12">
    <source>
        <dbReference type="ARBA" id="ARBA00022917"/>
    </source>
</evidence>
<keyword evidence="8 15" id="KW-0547">Nucleotide-binding</keyword>
<dbReference type="InterPro" id="IPR009061">
    <property type="entry name" value="DNA-bd_dom_put_sf"/>
</dbReference>
<evidence type="ECO:0000256" key="3">
    <source>
        <dbReference type="ARBA" id="ARBA00011209"/>
    </source>
</evidence>
<dbReference type="Pfam" id="PF03483">
    <property type="entry name" value="B3_4"/>
    <property type="match status" value="1"/>
</dbReference>
<keyword evidence="11 16" id="KW-0694">RNA-binding</keyword>
<dbReference type="Pfam" id="PF01588">
    <property type="entry name" value="tRNA_bind"/>
    <property type="match status" value="1"/>
</dbReference>
<dbReference type="eggNOG" id="COG0073">
    <property type="taxonomic scope" value="Bacteria"/>
</dbReference>
<dbReference type="InterPro" id="IPR004532">
    <property type="entry name" value="Phe-tRNA-ligase_IIc_bsu_bact"/>
</dbReference>
<evidence type="ECO:0000256" key="10">
    <source>
        <dbReference type="ARBA" id="ARBA00022842"/>
    </source>
</evidence>
<dbReference type="KEGG" id="mpj:MPNE_0122"/>
<evidence type="ECO:0000256" key="15">
    <source>
        <dbReference type="HAMAP-Rule" id="MF_00283"/>
    </source>
</evidence>
<dbReference type="eggNOG" id="COG0072">
    <property type="taxonomic scope" value="Bacteria"/>
</dbReference>
<comment type="similarity">
    <text evidence="2 15">Belongs to the phenylalanyl-tRNA synthetase beta subunit family. Type 1 subfamily.</text>
</comment>
<protein>
    <recommendedName>
        <fullName evidence="15">Phenylalanine--tRNA ligase beta subunit</fullName>
        <ecNumber evidence="15">6.1.1.20</ecNumber>
    </recommendedName>
    <alternativeName>
        <fullName evidence="15">Phenylalanyl-tRNA synthetase beta subunit</fullName>
        <shortName evidence="15">PheRS</shortName>
    </alternativeName>
</protein>
<dbReference type="NCBIfam" id="TIGR00472">
    <property type="entry name" value="pheT_bact"/>
    <property type="match status" value="1"/>
</dbReference>
<evidence type="ECO:0000256" key="13">
    <source>
        <dbReference type="ARBA" id="ARBA00023146"/>
    </source>
</evidence>
<dbReference type="InterPro" id="IPR045060">
    <property type="entry name" value="Phe-tRNA-ligase_IIc_bsu"/>
</dbReference>
<dbReference type="PANTHER" id="PTHR10947:SF0">
    <property type="entry name" value="PHENYLALANINE--TRNA LIGASE BETA SUBUNIT"/>
    <property type="match status" value="1"/>
</dbReference>
<evidence type="ECO:0000256" key="14">
    <source>
        <dbReference type="ARBA" id="ARBA00049255"/>
    </source>
</evidence>
<dbReference type="PROSITE" id="PS50886">
    <property type="entry name" value="TRBD"/>
    <property type="match status" value="1"/>
</dbReference>
<dbReference type="GeneID" id="66609247"/>
<dbReference type="RefSeq" id="WP_014325346.1">
    <property type="nucleotide sequence ID" value="NZ_CP010546.1"/>
</dbReference>
<accession>A0A0H3DMS5</accession>
<evidence type="ECO:0000256" key="5">
    <source>
        <dbReference type="ARBA" id="ARBA00022555"/>
    </source>
</evidence>
<evidence type="ECO:0000256" key="11">
    <source>
        <dbReference type="ARBA" id="ARBA00022884"/>
    </source>
</evidence>
<dbReference type="SMART" id="SM00873">
    <property type="entry name" value="B3_4"/>
    <property type="match status" value="1"/>
</dbReference>
<dbReference type="GO" id="GO:0004826">
    <property type="term" value="F:phenylalanine-tRNA ligase activity"/>
    <property type="evidence" value="ECO:0007669"/>
    <property type="project" value="UniProtKB-UniRule"/>
</dbReference>